<dbReference type="PROSITE" id="PS50297">
    <property type="entry name" value="ANK_REP_REGION"/>
    <property type="match status" value="1"/>
</dbReference>
<evidence type="ECO:0000256" key="6">
    <source>
        <dbReference type="ARBA" id="ARBA00022737"/>
    </source>
</evidence>
<dbReference type="PANTHER" id="PTHR10582">
    <property type="entry name" value="TRANSIENT RECEPTOR POTENTIAL ION CHANNEL PROTEIN"/>
    <property type="match status" value="1"/>
</dbReference>
<evidence type="ECO:0000256" key="4">
    <source>
        <dbReference type="ARBA" id="ARBA00022568"/>
    </source>
</evidence>
<dbReference type="AlphaFoldDB" id="A0AAV6YJI7"/>
<organism evidence="12 13">
    <name type="scientific">Engystomops pustulosus</name>
    <name type="common">Tungara frog</name>
    <name type="synonym">Physalaemus pustulosus</name>
    <dbReference type="NCBI Taxonomy" id="76066"/>
    <lineage>
        <taxon>Eukaryota</taxon>
        <taxon>Metazoa</taxon>
        <taxon>Chordata</taxon>
        <taxon>Craniata</taxon>
        <taxon>Vertebrata</taxon>
        <taxon>Euteleostomi</taxon>
        <taxon>Amphibia</taxon>
        <taxon>Batrachia</taxon>
        <taxon>Anura</taxon>
        <taxon>Neobatrachia</taxon>
        <taxon>Hyloidea</taxon>
        <taxon>Leptodactylidae</taxon>
        <taxon>Leiuperinae</taxon>
        <taxon>Engystomops</taxon>
    </lineage>
</organism>
<protein>
    <submittedName>
        <fullName evidence="12">Uncharacterized protein</fullName>
    </submittedName>
</protein>
<dbReference type="SUPFAM" id="SSF48403">
    <property type="entry name" value="Ankyrin repeat"/>
    <property type="match status" value="1"/>
</dbReference>
<keyword evidence="6" id="KW-0677">Repeat</keyword>
<dbReference type="GO" id="GO:0005886">
    <property type="term" value="C:plasma membrane"/>
    <property type="evidence" value="ECO:0007669"/>
    <property type="project" value="UniProtKB-SubCell"/>
</dbReference>
<evidence type="ECO:0000256" key="3">
    <source>
        <dbReference type="ARBA" id="ARBA00022475"/>
    </source>
</evidence>
<feature type="repeat" description="ANK" evidence="11">
    <location>
        <begin position="1"/>
        <end position="31"/>
    </location>
</feature>
<keyword evidence="9" id="KW-0406">Ion transport</keyword>
<dbReference type="GO" id="GO:0007231">
    <property type="term" value="P:osmosensory signaling pathway"/>
    <property type="evidence" value="ECO:0007669"/>
    <property type="project" value="TreeGrafter"/>
</dbReference>
<dbReference type="GO" id="GO:0005262">
    <property type="term" value="F:calcium channel activity"/>
    <property type="evidence" value="ECO:0007669"/>
    <property type="project" value="UniProtKB-KW"/>
</dbReference>
<comment type="subcellular location">
    <subcellularLocation>
        <location evidence="1">Cell membrane</location>
        <topology evidence="1">Multi-pass membrane protein</topology>
    </subcellularLocation>
</comment>
<evidence type="ECO:0000313" key="13">
    <source>
        <dbReference type="Proteomes" id="UP000824782"/>
    </source>
</evidence>
<dbReference type="GO" id="GO:0005929">
    <property type="term" value="C:cilium"/>
    <property type="evidence" value="ECO:0007669"/>
    <property type="project" value="TreeGrafter"/>
</dbReference>
<name>A0AAV6YJI7_ENGPU</name>
<dbReference type="InterPro" id="IPR002110">
    <property type="entry name" value="Ankyrin_rpt"/>
</dbReference>
<dbReference type="GO" id="GO:0098703">
    <property type="term" value="P:calcium ion import across plasma membrane"/>
    <property type="evidence" value="ECO:0007669"/>
    <property type="project" value="TreeGrafter"/>
</dbReference>
<evidence type="ECO:0000256" key="9">
    <source>
        <dbReference type="ARBA" id="ARBA00023065"/>
    </source>
</evidence>
<dbReference type="PANTHER" id="PTHR10582:SF6">
    <property type="entry name" value="TRANSIENT RECEPTOR POTENTIAL CATION CHANNEL SUBFAMILY V MEMBER 3"/>
    <property type="match status" value="1"/>
</dbReference>
<sequence>QTALHIAIERRQNKIVKYLLDKGAKVNVRAQGLFFSPKGRNYGFYFGETPLALAACTNQPDIVTLLMDKSETNIDIQDSFGNTVLHALVTVTENEKPHNAFIIEMYDKIIRNCRNKFLESITNMEGLTPMQLAAKKGKLE</sequence>
<gene>
    <name evidence="12" type="ORF">GDO81_028719</name>
</gene>
<dbReference type="InterPro" id="IPR008347">
    <property type="entry name" value="TrpV1-4"/>
</dbReference>
<dbReference type="Gene3D" id="1.25.40.20">
    <property type="entry name" value="Ankyrin repeat-containing domain"/>
    <property type="match status" value="1"/>
</dbReference>
<keyword evidence="7" id="KW-0106">Calcium</keyword>
<dbReference type="PRINTS" id="PR01768">
    <property type="entry name" value="TRPVRECEPTOR"/>
</dbReference>
<evidence type="ECO:0000256" key="5">
    <source>
        <dbReference type="ARBA" id="ARBA00022673"/>
    </source>
</evidence>
<proteinExistence type="predicted"/>
<evidence type="ECO:0000256" key="2">
    <source>
        <dbReference type="ARBA" id="ARBA00022448"/>
    </source>
</evidence>
<evidence type="ECO:0000256" key="7">
    <source>
        <dbReference type="ARBA" id="ARBA00022837"/>
    </source>
</evidence>
<keyword evidence="10" id="KW-0407">Ion channel</keyword>
<keyword evidence="5" id="KW-0107">Calcium channel</keyword>
<dbReference type="SMART" id="SM00248">
    <property type="entry name" value="ANK"/>
    <property type="match status" value="2"/>
</dbReference>
<evidence type="ECO:0000256" key="10">
    <source>
        <dbReference type="ARBA" id="ARBA00023303"/>
    </source>
</evidence>
<dbReference type="GO" id="GO:0007015">
    <property type="term" value="P:actin filament organization"/>
    <property type="evidence" value="ECO:0007669"/>
    <property type="project" value="TreeGrafter"/>
</dbReference>
<dbReference type="InterPro" id="IPR036770">
    <property type="entry name" value="Ankyrin_rpt-contain_sf"/>
</dbReference>
<dbReference type="EMBL" id="WNYA01069162">
    <property type="protein sequence ID" value="KAG8535367.1"/>
    <property type="molecule type" value="Genomic_DNA"/>
</dbReference>
<dbReference type="Pfam" id="PF00023">
    <property type="entry name" value="Ank"/>
    <property type="match status" value="2"/>
</dbReference>
<dbReference type="Proteomes" id="UP000824782">
    <property type="component" value="Unassembled WGS sequence"/>
</dbReference>
<feature type="non-terminal residue" evidence="12">
    <location>
        <position position="1"/>
    </location>
</feature>
<dbReference type="PROSITE" id="PS50088">
    <property type="entry name" value="ANK_REPEAT"/>
    <property type="match status" value="1"/>
</dbReference>
<comment type="caution">
    <text evidence="12">The sequence shown here is derived from an EMBL/GenBank/DDBJ whole genome shotgun (WGS) entry which is preliminary data.</text>
</comment>
<feature type="non-terminal residue" evidence="12">
    <location>
        <position position="140"/>
    </location>
</feature>
<dbReference type="InterPro" id="IPR024862">
    <property type="entry name" value="TRPV"/>
</dbReference>
<keyword evidence="3" id="KW-0472">Membrane</keyword>
<accession>A0AAV6YJI7</accession>
<keyword evidence="3" id="KW-1003">Cell membrane</keyword>
<keyword evidence="13" id="KW-1185">Reference proteome</keyword>
<keyword evidence="8 11" id="KW-0040">ANK repeat</keyword>
<evidence type="ECO:0000256" key="11">
    <source>
        <dbReference type="PROSITE-ProRule" id="PRU00023"/>
    </source>
</evidence>
<evidence type="ECO:0000256" key="1">
    <source>
        <dbReference type="ARBA" id="ARBA00004651"/>
    </source>
</evidence>
<evidence type="ECO:0000313" key="12">
    <source>
        <dbReference type="EMBL" id="KAG8535367.1"/>
    </source>
</evidence>
<evidence type="ECO:0000256" key="8">
    <source>
        <dbReference type="ARBA" id="ARBA00023043"/>
    </source>
</evidence>
<keyword evidence="4" id="KW-0109">Calcium transport</keyword>
<keyword evidence="2" id="KW-0813">Transport</keyword>
<reference evidence="12" key="1">
    <citation type="thesis" date="2020" institute="ProQuest LLC" country="789 East Eisenhower Parkway, Ann Arbor, MI, USA">
        <title>Comparative Genomics and Chromosome Evolution.</title>
        <authorList>
            <person name="Mudd A.B."/>
        </authorList>
    </citation>
    <scope>NUCLEOTIDE SEQUENCE</scope>
    <source>
        <strain evidence="12">237g6f4</strain>
        <tissue evidence="12">Blood</tissue>
    </source>
</reference>